<keyword evidence="2" id="KW-1185">Reference proteome</keyword>
<accession>A0ABM5UA27</accession>
<sequence>MINGVNAYFPPTINAGPITDQELNAWQGYSDDSQTEQTELSVGAKNLTLFCEKSGAHVVSQPVPPANDHQAQYAETSADQPLLPVENRWGTAINMLMSCTLMSCTLAGRTLLFSTIEAGRYVAYNNAGPLVEQIGGTILNTTTEYISNKLREYV</sequence>
<reference evidence="1 2" key="1">
    <citation type="journal article" date="2015" name="Genome Announc.">
        <title>De Novo Genome Sequence of Yersinia aleksiciae Y159T.</title>
        <authorList>
            <person name="Sprague L.D."/>
            <person name="Neubauer H."/>
        </authorList>
    </citation>
    <scope>NUCLEOTIDE SEQUENCE [LARGE SCALE GENOMIC DNA]</scope>
    <source>
        <strain evidence="1 2">159</strain>
    </source>
</reference>
<protein>
    <submittedName>
        <fullName evidence="1">Uncharacterized protein</fullName>
    </submittedName>
</protein>
<proteinExistence type="predicted"/>
<evidence type="ECO:0000313" key="2">
    <source>
        <dbReference type="Proteomes" id="UP000069914"/>
    </source>
</evidence>
<dbReference type="GeneID" id="61901363"/>
<gene>
    <name evidence="1" type="ORF">ACZ76_03565</name>
</gene>
<dbReference type="Proteomes" id="UP000069914">
    <property type="component" value="Chromosome"/>
</dbReference>
<dbReference type="EMBL" id="CP011975">
    <property type="protein sequence ID" value="AKP32688.1"/>
    <property type="molecule type" value="Genomic_DNA"/>
</dbReference>
<organism evidence="1 2">
    <name type="scientific">Yersinia aleksiciae</name>
    <dbReference type="NCBI Taxonomy" id="263819"/>
    <lineage>
        <taxon>Bacteria</taxon>
        <taxon>Pseudomonadati</taxon>
        <taxon>Pseudomonadota</taxon>
        <taxon>Gammaproteobacteria</taxon>
        <taxon>Enterobacterales</taxon>
        <taxon>Yersiniaceae</taxon>
        <taxon>Yersinia</taxon>
    </lineage>
</organism>
<name>A0ABM5UA27_YERAE</name>
<evidence type="ECO:0000313" key="1">
    <source>
        <dbReference type="EMBL" id="AKP32688.1"/>
    </source>
</evidence>
<dbReference type="RefSeq" id="WP_048616876.1">
    <property type="nucleotide sequence ID" value="NZ_CABHQD010000019.1"/>
</dbReference>